<evidence type="ECO:0000256" key="2">
    <source>
        <dbReference type="SAM" id="MobiDB-lite"/>
    </source>
</evidence>
<dbReference type="OrthoDB" id="6284683at2759"/>
<keyword evidence="1" id="KW-0175">Coiled coil</keyword>
<protein>
    <submittedName>
        <fullName evidence="4">Junction-mediating and -regulatory protein</fullName>
    </submittedName>
</protein>
<dbReference type="InterPro" id="IPR031738">
    <property type="entry name" value="JMY/WHAMM"/>
</dbReference>
<evidence type="ECO:0000313" key="4">
    <source>
        <dbReference type="EMBL" id="GFT79655.1"/>
    </source>
</evidence>
<dbReference type="GO" id="GO:0071933">
    <property type="term" value="F:Arp2/3 complex binding"/>
    <property type="evidence" value="ECO:0007669"/>
    <property type="project" value="TreeGrafter"/>
</dbReference>
<feature type="compositionally biased region" description="Pro residues" evidence="2">
    <location>
        <begin position="493"/>
        <end position="503"/>
    </location>
</feature>
<dbReference type="GO" id="GO:0034314">
    <property type="term" value="P:Arp2/3 complex-mediated actin nucleation"/>
    <property type="evidence" value="ECO:0007669"/>
    <property type="project" value="TreeGrafter"/>
</dbReference>
<evidence type="ECO:0000313" key="5">
    <source>
        <dbReference type="Proteomes" id="UP000887013"/>
    </source>
</evidence>
<evidence type="ECO:0000259" key="3">
    <source>
        <dbReference type="Pfam" id="PF15871"/>
    </source>
</evidence>
<feature type="compositionally biased region" description="Pro residues" evidence="2">
    <location>
        <begin position="510"/>
        <end position="545"/>
    </location>
</feature>
<evidence type="ECO:0000256" key="1">
    <source>
        <dbReference type="ARBA" id="ARBA00023054"/>
    </source>
</evidence>
<feature type="domain" description="JMY/WHAMM middle" evidence="3">
    <location>
        <begin position="76"/>
        <end position="337"/>
    </location>
</feature>
<reference evidence="4" key="1">
    <citation type="submission" date="2020-08" db="EMBL/GenBank/DDBJ databases">
        <title>Multicomponent nature underlies the extraordinary mechanical properties of spider dragline silk.</title>
        <authorList>
            <person name="Kono N."/>
            <person name="Nakamura H."/>
            <person name="Mori M."/>
            <person name="Yoshida Y."/>
            <person name="Ohtoshi R."/>
            <person name="Malay A.D."/>
            <person name="Moran D.A.P."/>
            <person name="Tomita M."/>
            <person name="Numata K."/>
            <person name="Arakawa K."/>
        </authorList>
    </citation>
    <scope>NUCLEOTIDE SEQUENCE</scope>
</reference>
<accession>A0A8X6PSU5</accession>
<dbReference type="PANTHER" id="PTHR23330:SF10">
    <property type="entry name" value="WH2 DOMAIN-CONTAINING PROTEIN"/>
    <property type="match status" value="1"/>
</dbReference>
<dbReference type="AlphaFoldDB" id="A0A8X6PSU5"/>
<dbReference type="Proteomes" id="UP000887013">
    <property type="component" value="Unassembled WGS sequence"/>
</dbReference>
<dbReference type="GO" id="GO:0005737">
    <property type="term" value="C:cytoplasm"/>
    <property type="evidence" value="ECO:0007669"/>
    <property type="project" value="TreeGrafter"/>
</dbReference>
<dbReference type="PANTHER" id="PTHR23330">
    <property type="entry name" value="P300 TRANSCRIPTIONAL COFACTOR JMY-RELATED"/>
    <property type="match status" value="1"/>
</dbReference>
<keyword evidence="5" id="KW-1185">Reference proteome</keyword>
<name>A0A8X6PSU5_NEPPI</name>
<feature type="region of interest" description="Disordered" evidence="2">
    <location>
        <begin position="613"/>
        <end position="634"/>
    </location>
</feature>
<feature type="compositionally biased region" description="Polar residues" evidence="2">
    <location>
        <begin position="452"/>
        <end position="464"/>
    </location>
</feature>
<gene>
    <name evidence="4" type="primary">Jmy</name>
    <name evidence="4" type="ORF">NPIL_625421</name>
</gene>
<dbReference type="EMBL" id="BMAW01118423">
    <property type="protein sequence ID" value="GFT79655.1"/>
    <property type="molecule type" value="Genomic_DNA"/>
</dbReference>
<organism evidence="4 5">
    <name type="scientific">Nephila pilipes</name>
    <name type="common">Giant wood spider</name>
    <name type="synonym">Nephila maculata</name>
    <dbReference type="NCBI Taxonomy" id="299642"/>
    <lineage>
        <taxon>Eukaryota</taxon>
        <taxon>Metazoa</taxon>
        <taxon>Ecdysozoa</taxon>
        <taxon>Arthropoda</taxon>
        <taxon>Chelicerata</taxon>
        <taxon>Arachnida</taxon>
        <taxon>Araneae</taxon>
        <taxon>Araneomorphae</taxon>
        <taxon>Entelegynae</taxon>
        <taxon>Araneoidea</taxon>
        <taxon>Nephilidae</taxon>
        <taxon>Nephila</taxon>
    </lineage>
</organism>
<feature type="compositionally biased region" description="Polar residues" evidence="2">
    <location>
        <begin position="546"/>
        <end position="573"/>
    </location>
</feature>
<sequence>MRDIFHAHKQFSLIDISLQSDFPKEITPKYTPSRKKSEYISKCIEHYLSCAVRKVGKKLVLASLFNEEDPLSCYEENWNEFKIKSLEDSVDKSYKELEEVLQLREGAESLLQRTTVYALEDEVCNKISDYLSELYNFHLQPFLELREMSRARIKQAKEKLGEEIGPNIKQKAQKEFEDWTEQSLIATEAIQQLYQDFHRKTLNLVIGQRDRMIEDKKRFGKAAYGLHAMPRLLKLEVQVCQEDVKLHNAIKATKEYQRDKIKSQLHYLSYDLSAVQEVERIEEEITNAQLLVFDAYLDVIEAEERLYKSQLAVLNKEHKDTLETGVFFDAVETPEDMLEDYNEIPEQNPKMYKLKQKLNNIYRKRAVIRNKKKILTAKLQKKKAIKAAEVEKNEKAATYTRKRKETKMKELPVDRLAEERRKTLQRLKEYKKKALQIDSKTEMNFDDSEITMPSFNIRSNNETNGMLKKKTSKINEIKTNDSAKAIVSKSSEIPPPPPLPPAPESLSISIPPPPPPPPLPPPVSLPPPPPPVSLPPPPPPPPPPSTLLNPQNKLPTDTMSSKPSKSTGPQQTEITEDSIAEQIKVLKKPVIETKRKPSNPFSLNEILATRSKLKAVPADSEAKGRSETPMDLSSILKETMKNIRNMTEYSDLESDSDSDFE</sequence>
<proteinExistence type="predicted"/>
<feature type="region of interest" description="Disordered" evidence="2">
    <location>
        <begin position="452"/>
        <end position="580"/>
    </location>
</feature>
<comment type="caution">
    <text evidence="4">The sequence shown here is derived from an EMBL/GenBank/DDBJ whole genome shotgun (WGS) entry which is preliminary data.</text>
</comment>
<dbReference type="Pfam" id="PF15871">
    <property type="entry name" value="JMY"/>
    <property type="match status" value="1"/>
</dbReference>